<evidence type="ECO:0000313" key="7">
    <source>
        <dbReference type="EMBL" id="TBV02253.1"/>
    </source>
</evidence>
<protein>
    <submittedName>
        <fullName evidence="7">NAD(P)/FAD-dependent oxidoreductase</fullName>
    </submittedName>
</protein>
<proteinExistence type="inferred from homology"/>
<evidence type="ECO:0000256" key="1">
    <source>
        <dbReference type="ARBA" id="ARBA00001974"/>
    </source>
</evidence>
<dbReference type="Pfam" id="PF01266">
    <property type="entry name" value="DAO"/>
    <property type="match status" value="1"/>
</dbReference>
<evidence type="ECO:0000256" key="4">
    <source>
        <dbReference type="ARBA" id="ARBA00023002"/>
    </source>
</evidence>
<sequence>MDSIDTLIIGAGALGLACAARLAEPGRSTLIVEAETLIGSHTSSRNSEVIHAGIYYAPGSLKAELCLEGRERLYGWCERHRVPYRRLGKLLVAVGAEERGKLEQLASNARACGVDELQPISAARLATLEPAVRGVAALLSPNTGIIDSHAFMQSLLARAERQGAQLVLQTRVDRLELASDGWIASGTSAGEAFSLKAQRVINAGGLFAQHLARHTQGLAAQYIPQLHLCKGSYFNYSGRSPFRHLVYPMPEANTAGLGVHATLDLGGQLRFGPDTRYLETIDYRVDEQLRDAFATAIGRYFPALDADRLIPGYSGIRPKLSGAGEPAADFVLQMPTDHGLAGLVNLFGIESPGLTASLAIAERVADRL</sequence>
<dbReference type="RefSeq" id="WP_131176675.1">
    <property type="nucleotide sequence ID" value="NZ_QJUM01000025.1"/>
</dbReference>
<dbReference type="PANTHER" id="PTHR43104:SF4">
    <property type="entry name" value="L-2-HYDROXYGLUTARATE DEHYDROGENASE, MITOCHONDRIAL"/>
    <property type="match status" value="1"/>
</dbReference>
<organism evidence="7 8">
    <name type="scientific">Phytopseudomonas dryadis</name>
    <dbReference type="NCBI Taxonomy" id="2487520"/>
    <lineage>
        <taxon>Bacteria</taxon>
        <taxon>Pseudomonadati</taxon>
        <taxon>Pseudomonadota</taxon>
        <taxon>Gammaproteobacteria</taxon>
        <taxon>Pseudomonadales</taxon>
        <taxon>Pseudomonadaceae</taxon>
        <taxon>Phytopseudomonas</taxon>
    </lineage>
</organism>
<dbReference type="Gene3D" id="3.30.9.10">
    <property type="entry name" value="D-Amino Acid Oxidase, subunit A, domain 2"/>
    <property type="match status" value="1"/>
</dbReference>
<keyword evidence="4" id="KW-0560">Oxidoreductase</keyword>
<dbReference type="SUPFAM" id="SSF51905">
    <property type="entry name" value="FAD/NAD(P)-binding domain"/>
    <property type="match status" value="1"/>
</dbReference>
<dbReference type="Proteomes" id="UP000291334">
    <property type="component" value="Unassembled WGS sequence"/>
</dbReference>
<evidence type="ECO:0000256" key="5">
    <source>
        <dbReference type="ARBA" id="ARBA00037941"/>
    </source>
</evidence>
<comment type="similarity">
    <text evidence="5">Belongs to the L2HGDH family.</text>
</comment>
<comment type="cofactor">
    <cofactor evidence="1">
        <name>FAD</name>
        <dbReference type="ChEBI" id="CHEBI:57692"/>
    </cofactor>
</comment>
<evidence type="ECO:0000256" key="2">
    <source>
        <dbReference type="ARBA" id="ARBA00022630"/>
    </source>
</evidence>
<dbReference type="InterPro" id="IPR036188">
    <property type="entry name" value="FAD/NAD-bd_sf"/>
</dbReference>
<feature type="domain" description="FAD dependent oxidoreductase" evidence="6">
    <location>
        <begin position="5"/>
        <end position="367"/>
    </location>
</feature>
<accession>A0ABY1Z269</accession>
<keyword evidence="3" id="KW-0274">FAD</keyword>
<gene>
    <name evidence="7" type="ORF">DNK34_19290</name>
</gene>
<dbReference type="PANTHER" id="PTHR43104">
    <property type="entry name" value="L-2-HYDROXYGLUTARATE DEHYDROGENASE, MITOCHONDRIAL"/>
    <property type="match status" value="1"/>
</dbReference>
<evidence type="ECO:0000259" key="6">
    <source>
        <dbReference type="Pfam" id="PF01266"/>
    </source>
</evidence>
<dbReference type="InterPro" id="IPR006076">
    <property type="entry name" value="FAD-dep_OxRdtase"/>
</dbReference>
<evidence type="ECO:0000313" key="8">
    <source>
        <dbReference type="Proteomes" id="UP000291334"/>
    </source>
</evidence>
<keyword evidence="8" id="KW-1185">Reference proteome</keyword>
<keyword evidence="2" id="KW-0285">Flavoprotein</keyword>
<evidence type="ECO:0000256" key="3">
    <source>
        <dbReference type="ARBA" id="ARBA00022827"/>
    </source>
</evidence>
<comment type="caution">
    <text evidence="7">The sequence shown here is derived from an EMBL/GenBank/DDBJ whole genome shotgun (WGS) entry which is preliminary data.</text>
</comment>
<reference evidence="7 8" key="1">
    <citation type="submission" date="2018-06" db="EMBL/GenBank/DDBJ databases">
        <title>Three novel Pseudomonas species isolated from symptomatic oak.</title>
        <authorList>
            <person name="Bueno-Gonzalez V."/>
            <person name="Brady C."/>
        </authorList>
    </citation>
    <scope>NUCLEOTIDE SEQUENCE [LARGE SCALE GENOMIC DNA]</scope>
    <source>
        <strain evidence="7 8">P26B</strain>
    </source>
</reference>
<name>A0ABY1Z269_9GAMM</name>
<dbReference type="EMBL" id="QJUM01000025">
    <property type="protein sequence ID" value="TBV02253.1"/>
    <property type="molecule type" value="Genomic_DNA"/>
</dbReference>
<dbReference type="Gene3D" id="3.50.50.60">
    <property type="entry name" value="FAD/NAD(P)-binding domain"/>
    <property type="match status" value="1"/>
</dbReference>